<sequence>MATWLPPEGMKGHIQVFDPRAGGTYRMTLTYERSEHPAPGKSSEREDIVNGQFVELVPDARVVQRFEFESDDPAFAGTMTMTWKLTPRAEGTEVTIVCENVPAGIRQEDHLAGMTSTLANLAAFVEAPRD</sequence>
<dbReference type="STRING" id="1297742.A176_003551"/>
<keyword evidence="4" id="KW-1185">Reference proteome</keyword>
<dbReference type="Pfam" id="PF08327">
    <property type="entry name" value="AHSA1"/>
    <property type="match status" value="1"/>
</dbReference>
<evidence type="ECO:0000313" key="4">
    <source>
        <dbReference type="Proteomes" id="UP000009026"/>
    </source>
</evidence>
<dbReference type="eggNOG" id="COG3832">
    <property type="taxonomic scope" value="Bacteria"/>
</dbReference>
<proteinExistence type="inferred from homology"/>
<dbReference type="SUPFAM" id="SSF55961">
    <property type="entry name" value="Bet v1-like"/>
    <property type="match status" value="1"/>
</dbReference>
<evidence type="ECO:0000259" key="2">
    <source>
        <dbReference type="Pfam" id="PF08327"/>
    </source>
</evidence>
<reference evidence="3 4" key="1">
    <citation type="journal article" date="2016" name="PLoS ONE">
        <title>Complete Genome Sequence and Comparative Genomics of a Novel Myxobacterium Myxococcus hansupus.</title>
        <authorList>
            <person name="Sharma G."/>
            <person name="Narwani T."/>
            <person name="Subramanian S."/>
        </authorList>
    </citation>
    <scope>NUCLEOTIDE SEQUENCE [LARGE SCALE GENOMIC DNA]</scope>
    <source>
        <strain evidence="4">mixupus</strain>
    </source>
</reference>
<accession>A0A0H4WV06</accession>
<dbReference type="InterPro" id="IPR023393">
    <property type="entry name" value="START-like_dom_sf"/>
</dbReference>
<dbReference type="Proteomes" id="UP000009026">
    <property type="component" value="Chromosome"/>
</dbReference>
<name>A0A0H4WV06_9BACT</name>
<dbReference type="PATRIC" id="fig|1297742.4.peg.3585"/>
<feature type="domain" description="Activator of Hsp90 ATPase homologue 1/2-like C-terminal" evidence="2">
    <location>
        <begin position="4"/>
        <end position="126"/>
    </location>
</feature>
<comment type="similarity">
    <text evidence="1">Belongs to the AHA1 family.</text>
</comment>
<dbReference type="InterPro" id="IPR013538">
    <property type="entry name" value="ASHA1/2-like_C"/>
</dbReference>
<evidence type="ECO:0000256" key="1">
    <source>
        <dbReference type="ARBA" id="ARBA00006817"/>
    </source>
</evidence>
<protein>
    <submittedName>
        <fullName evidence="3">Aha1 domain family protein</fullName>
    </submittedName>
</protein>
<organism evidence="3 4">
    <name type="scientific">Pseudomyxococcus hansupus</name>
    <dbReference type="NCBI Taxonomy" id="1297742"/>
    <lineage>
        <taxon>Bacteria</taxon>
        <taxon>Pseudomonadati</taxon>
        <taxon>Myxococcota</taxon>
        <taxon>Myxococcia</taxon>
        <taxon>Myxococcales</taxon>
        <taxon>Cystobacterineae</taxon>
        <taxon>Myxococcaceae</taxon>
        <taxon>Pseudomyxococcus</taxon>
    </lineage>
</organism>
<dbReference type="EMBL" id="CP012109">
    <property type="protein sequence ID" value="AKQ66639.1"/>
    <property type="molecule type" value="Genomic_DNA"/>
</dbReference>
<dbReference type="KEGG" id="mym:A176_003551"/>
<evidence type="ECO:0000313" key="3">
    <source>
        <dbReference type="EMBL" id="AKQ66639.1"/>
    </source>
</evidence>
<dbReference type="AlphaFoldDB" id="A0A0H4WV06"/>
<gene>
    <name evidence="3" type="ORF">A176_003551</name>
</gene>
<dbReference type="Gene3D" id="3.30.530.20">
    <property type="match status" value="1"/>
</dbReference>